<dbReference type="Proteomes" id="UP000424527">
    <property type="component" value="Unassembled WGS sequence"/>
</dbReference>
<protein>
    <submittedName>
        <fullName evidence="3">Uncharacterized protein</fullName>
    </submittedName>
</protein>
<name>A0A6G0J7W6_LARCR</name>
<evidence type="ECO:0000256" key="2">
    <source>
        <dbReference type="SAM" id="MobiDB-lite"/>
    </source>
</evidence>
<feature type="region of interest" description="Disordered" evidence="2">
    <location>
        <begin position="420"/>
        <end position="464"/>
    </location>
</feature>
<evidence type="ECO:0000256" key="1">
    <source>
        <dbReference type="SAM" id="Coils"/>
    </source>
</evidence>
<evidence type="ECO:0000313" key="3">
    <source>
        <dbReference type="EMBL" id="KAE8299552.1"/>
    </source>
</evidence>
<feature type="coiled-coil region" evidence="1">
    <location>
        <begin position="143"/>
        <end position="265"/>
    </location>
</feature>
<sequence length="464" mass="54054">MQNITRKTLTDLLTDDNKMVTILSDLKKKEKETKLKHMEIVEEMRKELNFYRAKHEESRNLKMEVTNLTHELKTTKEHLNHHEEMAGNLKKKLDTVTHDKDAIQSEYIICKRDLLGQIYTYQNELYKAKSKLASQDNSRIREIQALHLEVETLTEINRGLESKLQKATNQKWEIAQKNEIIKLNTKKYSELKEQLDRVIKENELCKPVVVKQCKHKNNDLCKENQDLKNDLYIKTRQLAIESKKLEQKDHIIEEKEKQCEKLEDSMSRMLPPERAELILKYQSVIREQSEKITSLKAQSYMFQVKAEECKAELEKAIDREETNKKLYLNEKNRNYDLMEALKLVPEGKSIANVPEGKSGKVKLPPIVNVPEGKSGKVKLPPIVNVPHNQSTEKVTPQERKVKMVVLKPEEKLVLPPVTNTRKPVTSSVGQRFNLLPPLPNRSPQLRTAQRKKFLLTEPHRGQTP</sequence>
<dbReference type="AlphaFoldDB" id="A0A6G0J7W6"/>
<accession>A0A6G0J7W6</accession>
<organism evidence="3 4">
    <name type="scientific">Larimichthys crocea</name>
    <name type="common">Large yellow croaker</name>
    <name type="synonym">Pseudosciaena crocea</name>
    <dbReference type="NCBI Taxonomy" id="215358"/>
    <lineage>
        <taxon>Eukaryota</taxon>
        <taxon>Metazoa</taxon>
        <taxon>Chordata</taxon>
        <taxon>Craniata</taxon>
        <taxon>Vertebrata</taxon>
        <taxon>Euteleostomi</taxon>
        <taxon>Actinopterygii</taxon>
        <taxon>Neopterygii</taxon>
        <taxon>Teleostei</taxon>
        <taxon>Neoteleostei</taxon>
        <taxon>Acanthomorphata</taxon>
        <taxon>Eupercaria</taxon>
        <taxon>Sciaenidae</taxon>
        <taxon>Larimichthys</taxon>
    </lineage>
</organism>
<keyword evidence="4" id="KW-1185">Reference proteome</keyword>
<comment type="caution">
    <text evidence="3">The sequence shown here is derived from an EMBL/GenBank/DDBJ whole genome shotgun (WGS) entry which is preliminary data.</text>
</comment>
<feature type="compositionally biased region" description="Polar residues" evidence="2">
    <location>
        <begin position="420"/>
        <end position="430"/>
    </location>
</feature>
<reference evidence="3 4" key="1">
    <citation type="submission" date="2019-07" db="EMBL/GenBank/DDBJ databases">
        <title>Chromosome genome assembly for large yellow croaker.</title>
        <authorList>
            <person name="Xiao S."/>
        </authorList>
    </citation>
    <scope>NUCLEOTIDE SEQUENCE [LARGE SCALE GENOMIC DNA]</scope>
    <source>
        <strain evidence="3">JMULYC20181020</strain>
        <tissue evidence="3">Muscle</tissue>
    </source>
</reference>
<dbReference type="EMBL" id="REGW02000002">
    <property type="protein sequence ID" value="KAE8299552.1"/>
    <property type="molecule type" value="Genomic_DNA"/>
</dbReference>
<feature type="coiled-coil region" evidence="1">
    <location>
        <begin position="303"/>
        <end position="330"/>
    </location>
</feature>
<evidence type="ECO:0000313" key="4">
    <source>
        <dbReference type="Proteomes" id="UP000424527"/>
    </source>
</evidence>
<proteinExistence type="predicted"/>
<keyword evidence="1" id="KW-0175">Coiled coil</keyword>
<gene>
    <name evidence="3" type="ORF">D5F01_LYC01957</name>
</gene>